<feature type="compositionally biased region" description="Polar residues" evidence="6">
    <location>
        <begin position="294"/>
        <end position="309"/>
    </location>
</feature>
<feature type="domain" description="Luciferase-like" evidence="7">
    <location>
        <begin position="24"/>
        <end position="272"/>
    </location>
</feature>
<accession>A0ABN2PRQ2</accession>
<keyword evidence="9" id="KW-1185">Reference proteome</keyword>
<dbReference type="RefSeq" id="WP_344009089.1">
    <property type="nucleotide sequence ID" value="NZ_BAAAMY010000014.1"/>
</dbReference>
<evidence type="ECO:0000256" key="6">
    <source>
        <dbReference type="SAM" id="MobiDB-lite"/>
    </source>
</evidence>
<proteinExistence type="inferred from homology"/>
<evidence type="ECO:0000256" key="2">
    <source>
        <dbReference type="ARBA" id="ARBA00022643"/>
    </source>
</evidence>
<organism evidence="8 9">
    <name type="scientific">Nocardioides lentus</name>
    <dbReference type="NCBI Taxonomy" id="338077"/>
    <lineage>
        <taxon>Bacteria</taxon>
        <taxon>Bacillati</taxon>
        <taxon>Actinomycetota</taxon>
        <taxon>Actinomycetes</taxon>
        <taxon>Propionibacteriales</taxon>
        <taxon>Nocardioidaceae</taxon>
        <taxon>Nocardioides</taxon>
    </lineage>
</organism>
<feature type="region of interest" description="Disordered" evidence="6">
    <location>
        <begin position="274"/>
        <end position="330"/>
    </location>
</feature>
<dbReference type="Gene3D" id="3.20.20.30">
    <property type="entry name" value="Luciferase-like domain"/>
    <property type="match status" value="1"/>
</dbReference>
<dbReference type="InterPro" id="IPR016215">
    <property type="entry name" value="NTA_MOA"/>
</dbReference>
<dbReference type="EMBL" id="BAAAMY010000014">
    <property type="protein sequence ID" value="GAA1930243.1"/>
    <property type="molecule type" value="Genomic_DNA"/>
</dbReference>
<evidence type="ECO:0000256" key="4">
    <source>
        <dbReference type="ARBA" id="ARBA00023033"/>
    </source>
</evidence>
<dbReference type="NCBIfam" id="TIGR03860">
    <property type="entry name" value="FMN_nitrolo"/>
    <property type="match status" value="1"/>
</dbReference>
<dbReference type="PANTHER" id="PTHR30011">
    <property type="entry name" value="ALKANESULFONATE MONOOXYGENASE-RELATED"/>
    <property type="match status" value="1"/>
</dbReference>
<sequence>MSIVLNAFLMSTGHHEASWRLPESDPGAHRDVAHFQALARTAEAGLMDSVFFADSPSVRSDLARRPAESLDPVLLLTAMAAATERIGLVATASTTYNEPYNLARAFASLDVISGGRAGWNAVTSADLQAGANFGFTSAPTHAERYERAQEFLEVVLGLWDGWDDDARVADKGSGVHTDPARVRDLEHVGRHFRVKGPLNVGRSPQGSPVVVQAGSSVPGVALAARYAEAVFTAQPTLAEGRDFHARLKRAVAGAGRDPEHCKVLPGLVPILGGPRRRRAGWSPSSTTWSSWTTRCASSPRPQASSSTWTPRCPRTSVPPRRSRATAPATS</sequence>
<gene>
    <name evidence="8" type="ORF">GCM10009737_35240</name>
</gene>
<evidence type="ECO:0000313" key="8">
    <source>
        <dbReference type="EMBL" id="GAA1930243.1"/>
    </source>
</evidence>
<dbReference type="PANTHER" id="PTHR30011:SF16">
    <property type="entry name" value="C2H2 FINGER DOMAIN TRANSCRIPTION FACTOR (EUROFUNG)-RELATED"/>
    <property type="match status" value="1"/>
</dbReference>
<keyword evidence="4" id="KW-0503">Monooxygenase</keyword>
<evidence type="ECO:0000259" key="7">
    <source>
        <dbReference type="Pfam" id="PF00296"/>
    </source>
</evidence>
<dbReference type="InterPro" id="IPR051260">
    <property type="entry name" value="Diverse_substr_monoxygenases"/>
</dbReference>
<dbReference type="CDD" id="cd01095">
    <property type="entry name" value="Nitrilotriacetate_monoxgenase"/>
    <property type="match status" value="1"/>
</dbReference>
<evidence type="ECO:0000313" key="9">
    <source>
        <dbReference type="Proteomes" id="UP001501612"/>
    </source>
</evidence>
<keyword evidence="1" id="KW-0285">Flavoprotein</keyword>
<dbReference type="PIRSF" id="PIRSF000337">
    <property type="entry name" value="NTA_MOA"/>
    <property type="match status" value="1"/>
</dbReference>
<dbReference type="InterPro" id="IPR036661">
    <property type="entry name" value="Luciferase-like_sf"/>
</dbReference>
<name>A0ABN2PRQ2_9ACTN</name>
<dbReference type="Proteomes" id="UP001501612">
    <property type="component" value="Unassembled WGS sequence"/>
</dbReference>
<protein>
    <recommendedName>
        <fullName evidence="7">Luciferase-like domain-containing protein</fullName>
    </recommendedName>
</protein>
<dbReference type="SUPFAM" id="SSF51679">
    <property type="entry name" value="Bacterial luciferase-like"/>
    <property type="match status" value="1"/>
</dbReference>
<evidence type="ECO:0000256" key="3">
    <source>
        <dbReference type="ARBA" id="ARBA00023002"/>
    </source>
</evidence>
<dbReference type="Pfam" id="PF00296">
    <property type="entry name" value="Bac_luciferase"/>
    <property type="match status" value="1"/>
</dbReference>
<reference evidence="8 9" key="1">
    <citation type="journal article" date="2019" name="Int. J. Syst. Evol. Microbiol.">
        <title>The Global Catalogue of Microorganisms (GCM) 10K type strain sequencing project: providing services to taxonomists for standard genome sequencing and annotation.</title>
        <authorList>
            <consortium name="The Broad Institute Genomics Platform"/>
            <consortium name="The Broad Institute Genome Sequencing Center for Infectious Disease"/>
            <person name="Wu L."/>
            <person name="Ma J."/>
        </authorList>
    </citation>
    <scope>NUCLEOTIDE SEQUENCE [LARGE SCALE GENOMIC DNA]</scope>
    <source>
        <strain evidence="8 9">JCM 14046</strain>
    </source>
</reference>
<evidence type="ECO:0000256" key="5">
    <source>
        <dbReference type="ARBA" id="ARBA00033748"/>
    </source>
</evidence>
<dbReference type="InterPro" id="IPR011251">
    <property type="entry name" value="Luciferase-like_dom"/>
</dbReference>
<keyword evidence="2" id="KW-0288">FMN</keyword>
<feature type="compositionally biased region" description="Low complexity" evidence="6">
    <location>
        <begin position="281"/>
        <end position="293"/>
    </location>
</feature>
<comment type="caution">
    <text evidence="8">The sequence shown here is derived from an EMBL/GenBank/DDBJ whole genome shotgun (WGS) entry which is preliminary data.</text>
</comment>
<keyword evidence="3" id="KW-0560">Oxidoreductase</keyword>
<evidence type="ECO:0000256" key="1">
    <source>
        <dbReference type="ARBA" id="ARBA00022630"/>
    </source>
</evidence>
<comment type="similarity">
    <text evidence="5">Belongs to the NtaA/SnaA/DszA monooxygenase family.</text>
</comment>